<sequence>MPYQQELRALERICLAILLREPLTRADLYKALDSADQAYDMAERNGFDQYKLEFYENLQNQCVDRLKANFSQDTQCERERYAKSKGQCLFGMKLRPLSRARMWVWPVQMTSWEGSVVGKPTTSKCLRVKFR</sequence>
<proteinExistence type="predicted"/>
<evidence type="ECO:0000313" key="1">
    <source>
        <dbReference type="EMBL" id="KAK9782720.1"/>
    </source>
</evidence>
<reference evidence="1 2" key="1">
    <citation type="submission" date="2024-02" db="EMBL/GenBank/DDBJ databases">
        <title>First draft genome assembly of two strains of Seiridium cardinale.</title>
        <authorList>
            <person name="Emiliani G."/>
            <person name="Scali E."/>
        </authorList>
    </citation>
    <scope>NUCLEOTIDE SEQUENCE [LARGE SCALE GENOMIC DNA]</scope>
    <source>
        <strain evidence="1 2">BM-138-000479</strain>
    </source>
</reference>
<dbReference type="EMBL" id="JARVKM010000002">
    <property type="protein sequence ID" value="KAK9782720.1"/>
    <property type="molecule type" value="Genomic_DNA"/>
</dbReference>
<keyword evidence="2" id="KW-1185">Reference proteome</keyword>
<accession>A0ABR2Y7Y9</accession>
<gene>
    <name evidence="1" type="ORF">SCAR479_01063</name>
</gene>
<evidence type="ECO:0000313" key="2">
    <source>
        <dbReference type="Proteomes" id="UP001465668"/>
    </source>
</evidence>
<organism evidence="1 2">
    <name type="scientific">Seiridium cardinale</name>
    <dbReference type="NCBI Taxonomy" id="138064"/>
    <lineage>
        <taxon>Eukaryota</taxon>
        <taxon>Fungi</taxon>
        <taxon>Dikarya</taxon>
        <taxon>Ascomycota</taxon>
        <taxon>Pezizomycotina</taxon>
        <taxon>Sordariomycetes</taxon>
        <taxon>Xylariomycetidae</taxon>
        <taxon>Amphisphaeriales</taxon>
        <taxon>Sporocadaceae</taxon>
        <taxon>Seiridium</taxon>
    </lineage>
</organism>
<comment type="caution">
    <text evidence="1">The sequence shown here is derived from an EMBL/GenBank/DDBJ whole genome shotgun (WGS) entry which is preliminary data.</text>
</comment>
<protein>
    <submittedName>
        <fullName evidence="1">Uncharacterized protein</fullName>
    </submittedName>
</protein>
<dbReference type="Proteomes" id="UP001465668">
    <property type="component" value="Unassembled WGS sequence"/>
</dbReference>
<name>A0ABR2Y7Y9_9PEZI</name>